<name>A0A9N8WJE4_9GLOM</name>
<protein>
    <submittedName>
        <fullName evidence="1">22807_t:CDS:1</fullName>
    </submittedName>
</protein>
<reference evidence="1" key="1">
    <citation type="submission" date="2021-06" db="EMBL/GenBank/DDBJ databases">
        <authorList>
            <person name="Kallberg Y."/>
            <person name="Tangrot J."/>
            <person name="Rosling A."/>
        </authorList>
    </citation>
    <scope>NUCLEOTIDE SEQUENCE</scope>
    <source>
        <strain evidence="1">FL966</strain>
    </source>
</reference>
<keyword evidence="2" id="KW-1185">Reference proteome</keyword>
<proteinExistence type="predicted"/>
<dbReference type="Proteomes" id="UP000789759">
    <property type="component" value="Unassembled WGS sequence"/>
</dbReference>
<accession>A0A9N8WJE4</accession>
<gene>
    <name evidence="1" type="ORF">CPELLU_LOCUS1897</name>
</gene>
<dbReference type="AlphaFoldDB" id="A0A9N8WJE4"/>
<comment type="caution">
    <text evidence="1">The sequence shown here is derived from an EMBL/GenBank/DDBJ whole genome shotgun (WGS) entry which is preliminary data.</text>
</comment>
<organism evidence="1 2">
    <name type="scientific">Cetraspora pellucida</name>
    <dbReference type="NCBI Taxonomy" id="1433469"/>
    <lineage>
        <taxon>Eukaryota</taxon>
        <taxon>Fungi</taxon>
        <taxon>Fungi incertae sedis</taxon>
        <taxon>Mucoromycota</taxon>
        <taxon>Glomeromycotina</taxon>
        <taxon>Glomeromycetes</taxon>
        <taxon>Diversisporales</taxon>
        <taxon>Gigasporaceae</taxon>
        <taxon>Cetraspora</taxon>
    </lineage>
</organism>
<evidence type="ECO:0000313" key="2">
    <source>
        <dbReference type="Proteomes" id="UP000789759"/>
    </source>
</evidence>
<sequence>MFTLFPESADIESATDLFIDTEQSFLKENVNSKFVTEIYSEDSENEDQSDILKLSVKLTFINFSEFKA</sequence>
<dbReference type="EMBL" id="CAJVQA010000756">
    <property type="protein sequence ID" value="CAG8489232.1"/>
    <property type="molecule type" value="Genomic_DNA"/>
</dbReference>
<dbReference type="OrthoDB" id="10533779at2759"/>
<evidence type="ECO:0000313" key="1">
    <source>
        <dbReference type="EMBL" id="CAG8489232.1"/>
    </source>
</evidence>